<keyword evidence="7" id="KW-1185">Reference proteome</keyword>
<feature type="transmembrane region" description="Helical" evidence="5">
    <location>
        <begin position="143"/>
        <end position="162"/>
    </location>
</feature>
<feature type="transmembrane region" description="Helical" evidence="5">
    <location>
        <begin position="265"/>
        <end position="285"/>
    </location>
</feature>
<keyword evidence="2 5" id="KW-0812">Transmembrane</keyword>
<dbReference type="EMBL" id="CP062983">
    <property type="protein sequence ID" value="QPC82439.1"/>
    <property type="molecule type" value="Genomic_DNA"/>
</dbReference>
<dbReference type="InterPro" id="IPR000537">
    <property type="entry name" value="UbiA_prenyltransferase"/>
</dbReference>
<accession>A0A7S8IEH2</accession>
<dbReference type="InterPro" id="IPR044878">
    <property type="entry name" value="UbiA_sf"/>
</dbReference>
<protein>
    <submittedName>
        <fullName evidence="6">UbiA family prenyltransferase</fullName>
    </submittedName>
</protein>
<dbReference type="KEGG" id="pmet:G4Y79_22585"/>
<organism evidence="6 7">
    <name type="scientific">Phototrophicus methaneseepsis</name>
    <dbReference type="NCBI Taxonomy" id="2710758"/>
    <lineage>
        <taxon>Bacteria</taxon>
        <taxon>Bacillati</taxon>
        <taxon>Chloroflexota</taxon>
        <taxon>Candidatus Thermofontia</taxon>
        <taxon>Phototrophicales</taxon>
        <taxon>Phototrophicaceae</taxon>
        <taxon>Phototrophicus</taxon>
    </lineage>
</organism>
<evidence type="ECO:0000256" key="1">
    <source>
        <dbReference type="ARBA" id="ARBA00004141"/>
    </source>
</evidence>
<dbReference type="Gene3D" id="1.10.357.140">
    <property type="entry name" value="UbiA prenyltransferase"/>
    <property type="match status" value="1"/>
</dbReference>
<proteinExistence type="predicted"/>
<evidence type="ECO:0000256" key="2">
    <source>
        <dbReference type="ARBA" id="ARBA00022692"/>
    </source>
</evidence>
<evidence type="ECO:0000256" key="3">
    <source>
        <dbReference type="ARBA" id="ARBA00022989"/>
    </source>
</evidence>
<evidence type="ECO:0000313" key="6">
    <source>
        <dbReference type="EMBL" id="QPC82439.1"/>
    </source>
</evidence>
<dbReference type="Pfam" id="PF01040">
    <property type="entry name" value="UbiA"/>
    <property type="match status" value="1"/>
</dbReference>
<evidence type="ECO:0000256" key="5">
    <source>
        <dbReference type="SAM" id="Phobius"/>
    </source>
</evidence>
<keyword evidence="6" id="KW-0808">Transferase</keyword>
<feature type="transmembrane region" description="Helical" evidence="5">
    <location>
        <begin position="115"/>
        <end position="131"/>
    </location>
</feature>
<dbReference type="AlphaFoldDB" id="A0A7S8IEH2"/>
<gene>
    <name evidence="6" type="ORF">G4Y79_22585</name>
</gene>
<keyword evidence="3 5" id="KW-1133">Transmembrane helix</keyword>
<evidence type="ECO:0000256" key="4">
    <source>
        <dbReference type="ARBA" id="ARBA00023136"/>
    </source>
</evidence>
<dbReference type="GO" id="GO:0016765">
    <property type="term" value="F:transferase activity, transferring alkyl or aryl (other than methyl) groups"/>
    <property type="evidence" value="ECO:0007669"/>
    <property type="project" value="InterPro"/>
</dbReference>
<dbReference type="RefSeq" id="WP_195170508.1">
    <property type="nucleotide sequence ID" value="NZ_CP062983.1"/>
</dbReference>
<keyword evidence="4 5" id="KW-0472">Membrane</keyword>
<sequence>MQHATHPPRVSWVSLFTNHADAWGLTCVIASLGLIIHNNLNWQHAPLLVAVTLNYWLGFALNDYFDAQFDASDPVKARRNFFCQVHIPRKLLLGFVLILEAAVFLVFASYGLFGISMYVTAIVVMWAYSAAPIRLKNRPGLDLLTHAIFVQTFPYVVSVALPSTGWRVIDSALVVLFALASLAAQLEQQVRDYHLDKQFESNFTIWFGHQPTRILLQLVTILLVVHVVAIISLQMLPLFLLPYIVIAAPIMLHRFVRGKKPRSENLVRLTLALSLVYTALLWLWAMTGNIEGMTTLLLI</sequence>
<reference evidence="6 7" key="1">
    <citation type="submission" date="2020-02" db="EMBL/GenBank/DDBJ databases">
        <authorList>
            <person name="Zheng R.K."/>
            <person name="Sun C.M."/>
        </authorList>
    </citation>
    <scope>NUCLEOTIDE SEQUENCE [LARGE SCALE GENOMIC DNA]</scope>
    <source>
        <strain evidence="7">rifampicinis</strain>
    </source>
</reference>
<evidence type="ECO:0000313" key="7">
    <source>
        <dbReference type="Proteomes" id="UP000594468"/>
    </source>
</evidence>
<comment type="subcellular location">
    <subcellularLocation>
        <location evidence="1">Membrane</location>
        <topology evidence="1">Multi-pass membrane protein</topology>
    </subcellularLocation>
</comment>
<feature type="transmembrane region" description="Helical" evidence="5">
    <location>
        <begin position="91"/>
        <end position="109"/>
    </location>
</feature>
<dbReference type="GO" id="GO:0016020">
    <property type="term" value="C:membrane"/>
    <property type="evidence" value="ECO:0007669"/>
    <property type="project" value="UniProtKB-SubCell"/>
</dbReference>
<name>A0A7S8IEH2_9CHLR</name>
<dbReference type="Proteomes" id="UP000594468">
    <property type="component" value="Chromosome"/>
</dbReference>